<accession>A0A142K8W8</accession>
<dbReference type="EMBL" id="KU963248">
    <property type="protein sequence ID" value="AMS02551.1"/>
    <property type="molecule type" value="Genomic_DNA"/>
</dbReference>
<dbReference type="KEGG" id="vg:29124964"/>
<name>A0A142K8W8_9CAUD</name>
<reference evidence="2" key="1">
    <citation type="submission" date="2016-03" db="EMBL/GenBank/DDBJ databases">
        <authorList>
            <person name="Ploux O."/>
        </authorList>
    </citation>
    <scope>NUCLEOTIDE SEQUENCE [LARGE SCALE GENOMIC DNA]</scope>
</reference>
<protein>
    <submittedName>
        <fullName evidence="1">Uncharacterized protein</fullName>
    </submittedName>
</protein>
<dbReference type="Proteomes" id="UP000201371">
    <property type="component" value="Segment"/>
</dbReference>
<keyword evidence="2" id="KW-1185">Reference proteome</keyword>
<proteinExistence type="predicted"/>
<sequence>MGRHGNYRMITHREAYEDSLARDYTMVGLDDVVYRGGPGIGRVVLHIVAPDNFYQMDDPTGYQVQLVRPSWLYGDEGLLSELEFIGRLSDDWLDVHEEEWFPEEDPFSDYSDFVWALPNDQYNFGTKEFDSVPWKRVDWDWFEALRTGGVTDGDV</sequence>
<dbReference type="RefSeq" id="YP_009301061.1">
    <property type="nucleotide sequence ID" value="NC_031230.1"/>
</dbReference>
<gene>
    <name evidence="1" type="primary">2</name>
    <name evidence="1" type="ORF">SEA_YVONNETASTIC_2</name>
</gene>
<evidence type="ECO:0000313" key="2">
    <source>
        <dbReference type="Proteomes" id="UP000201371"/>
    </source>
</evidence>
<dbReference type="GeneID" id="29124964"/>
<evidence type="ECO:0000313" key="1">
    <source>
        <dbReference type="EMBL" id="AMS02551.1"/>
    </source>
</evidence>
<organism evidence="1 2">
    <name type="scientific">Gordonia phage Yvonnetastic</name>
    <dbReference type="NCBI Taxonomy" id="1821566"/>
    <lineage>
        <taxon>Viruses</taxon>
        <taxon>Duplodnaviria</taxon>
        <taxon>Heunggongvirae</taxon>
        <taxon>Uroviricota</taxon>
        <taxon>Caudoviricetes</taxon>
        <taxon>Yvonnevirus</taxon>
        <taxon>Yvonnevirus yvonnetastic</taxon>
        <taxon>Gordonia virus Yvonnetastic</taxon>
    </lineage>
</organism>